<reference evidence="2" key="1">
    <citation type="submission" date="2020-11" db="EMBL/GenBank/DDBJ databases">
        <authorList>
            <person name="Tran Van P."/>
        </authorList>
    </citation>
    <scope>NUCLEOTIDE SEQUENCE</scope>
</reference>
<sequence length="454" mass="49266">MGNSVPFVLLLHVAAASMALFVLSSLYGYPCLRQFSAVPRGTPVYVRSNLELRLFPAITIMTQQLLLDLQAVNLAPRHAVMMVRVGRTSSTMNYYAGVSDRCKTQQLSICCSEWVILSMVAPGRRYETPVDTLSPVARLSRLSHLSGLPLHSAHWNVPHSLDMRGGPSLVTVQGWLEHCLARYTTPLVNWARPRKHNIIPGLIPLWCTQGLILGSAVWTPSFARTFVFVEVALSILLVPVLPGDALGGTRLPVSCEASPIGAGFMVPCEASLAITRFAVPCEVPASMNLFTLATGRFRHTSSISLIDQMTIVMGVGNPTSVMQKVLLIIYASLSSWPEASSVVPEAVCPHLADRHPFLLYHPFPLPSHDFRMDMTCFSVEGFSSRTCAVAGGGENRVIERGKAGGMCQGTAGGSGLIKISPHKMNRPIQVKPADTENRGVVGLELGQTKSREDK</sequence>
<evidence type="ECO:0000313" key="2">
    <source>
        <dbReference type="EMBL" id="CAD7194409.1"/>
    </source>
</evidence>
<dbReference type="EMBL" id="OA564474">
    <property type="protein sequence ID" value="CAD7194409.1"/>
    <property type="molecule type" value="Genomic_DNA"/>
</dbReference>
<accession>A0A7R8V9X8</accession>
<protein>
    <submittedName>
        <fullName evidence="2">Uncharacterized protein</fullName>
    </submittedName>
</protein>
<gene>
    <name evidence="2" type="ORF">TDIB3V08_LOCUS835</name>
</gene>
<organism evidence="2">
    <name type="scientific">Timema douglasi</name>
    <name type="common">Walking stick</name>
    <dbReference type="NCBI Taxonomy" id="61478"/>
    <lineage>
        <taxon>Eukaryota</taxon>
        <taxon>Metazoa</taxon>
        <taxon>Ecdysozoa</taxon>
        <taxon>Arthropoda</taxon>
        <taxon>Hexapoda</taxon>
        <taxon>Insecta</taxon>
        <taxon>Pterygota</taxon>
        <taxon>Neoptera</taxon>
        <taxon>Polyneoptera</taxon>
        <taxon>Phasmatodea</taxon>
        <taxon>Timematodea</taxon>
        <taxon>Timematoidea</taxon>
        <taxon>Timematidae</taxon>
        <taxon>Timema</taxon>
    </lineage>
</organism>
<dbReference type="AlphaFoldDB" id="A0A7R8V9X8"/>
<evidence type="ECO:0000256" key="1">
    <source>
        <dbReference type="SAM" id="MobiDB-lite"/>
    </source>
</evidence>
<name>A0A7R8V9X8_TIMDO</name>
<proteinExistence type="predicted"/>
<feature type="region of interest" description="Disordered" evidence="1">
    <location>
        <begin position="432"/>
        <end position="454"/>
    </location>
</feature>